<dbReference type="GeneID" id="118461068"/>
<evidence type="ECO:0000313" key="2">
    <source>
        <dbReference type="Proteomes" id="UP000069272"/>
    </source>
</evidence>
<dbReference type="STRING" id="7167.A0A182FK67"/>
<dbReference type="RefSeq" id="XP_035781857.1">
    <property type="nucleotide sequence ID" value="XM_035925964.1"/>
</dbReference>
<dbReference type="AlphaFoldDB" id="A0A182FK67"/>
<dbReference type="OrthoDB" id="3226at2759"/>
<sequence>MLRQLFNLARLVLVAARKYGKPLILLVSFAVFVWLIVDTVHRPEFVRPASSSQQQLDGGTRPEHWSDSSVHQFLVLLGLDPNVLPTGVGGSEQCQHPVSGAHPQQHQHVLLTAFAGGSLLESLWHYFSLIALANTLEAAPEADRRTIQPLLTVSAWEQLGELFTSIPYETIDGVDRLQCYELAAAYILDDGNPLQVPSESQRSLYILNNNAKRTMEIAAVRWSEHLAYFDVGEQQRQVALGLLAELRQRATLAGDEEVAAAGGSVDLQFVGINIGADDGLPFEYYYRAISFQRKMHDGGRLAVVAICEQPEGKVCRLLDAPGEQSFVVSRSANPVTDWALMVLLNHTIVSSEQDIFPALLRDSGRTVVSGQYVGDVAIVLSNLKEQWYALF</sequence>
<protein>
    <submittedName>
        <fullName evidence="1">Uncharacterized protein</fullName>
    </submittedName>
</protein>
<proteinExistence type="predicted"/>
<dbReference type="EnsemblMetazoa" id="AALB006913-RA">
    <property type="protein sequence ID" value="AALB006913-PA"/>
    <property type="gene ID" value="AALB006913"/>
</dbReference>
<reference evidence="1 2" key="1">
    <citation type="journal article" date="2017" name="G3 (Bethesda)">
        <title>The Physical Genome Mapping of Anopheles albimanus Corrected Scaffold Misassemblies and Identified Interarm Rearrangements in Genus Anopheles.</title>
        <authorList>
            <person name="Artemov G.N."/>
            <person name="Peery A.N."/>
            <person name="Jiang X."/>
            <person name="Tu Z."/>
            <person name="Stegniy V.N."/>
            <person name="Sharakhova M.V."/>
            <person name="Sharakhov I.V."/>
        </authorList>
    </citation>
    <scope>NUCLEOTIDE SEQUENCE [LARGE SCALE GENOMIC DNA]</scope>
    <source>
        <strain evidence="1 2">ALBI9_A</strain>
    </source>
</reference>
<accession>A0A182FK67</accession>
<dbReference type="KEGG" id="aali:118461068"/>
<evidence type="ECO:0000313" key="1">
    <source>
        <dbReference type="EnsemblMetazoa" id="AALB006913-PA"/>
    </source>
</evidence>
<dbReference type="Proteomes" id="UP000069272">
    <property type="component" value="Chromosome X"/>
</dbReference>
<keyword evidence="2" id="KW-1185">Reference proteome</keyword>
<dbReference type="VEuPathDB" id="VectorBase:AALB20_037596"/>
<reference evidence="1" key="2">
    <citation type="submission" date="2022-08" db="UniProtKB">
        <authorList>
            <consortium name="EnsemblMetazoa"/>
        </authorList>
    </citation>
    <scope>IDENTIFICATION</scope>
    <source>
        <strain evidence="1">STECLA/ALBI9_A</strain>
    </source>
</reference>
<dbReference type="VEuPathDB" id="VectorBase:AALB006913"/>
<organism evidence="1 2">
    <name type="scientific">Anopheles albimanus</name>
    <name type="common">New world malaria mosquito</name>
    <dbReference type="NCBI Taxonomy" id="7167"/>
    <lineage>
        <taxon>Eukaryota</taxon>
        <taxon>Metazoa</taxon>
        <taxon>Ecdysozoa</taxon>
        <taxon>Arthropoda</taxon>
        <taxon>Hexapoda</taxon>
        <taxon>Insecta</taxon>
        <taxon>Pterygota</taxon>
        <taxon>Neoptera</taxon>
        <taxon>Endopterygota</taxon>
        <taxon>Diptera</taxon>
        <taxon>Nematocera</taxon>
        <taxon>Culicoidea</taxon>
        <taxon>Culicidae</taxon>
        <taxon>Anophelinae</taxon>
        <taxon>Anopheles</taxon>
    </lineage>
</organism>
<name>A0A182FK67_ANOAL</name>